<reference evidence="4 5" key="1">
    <citation type="submission" date="2019-12" db="EMBL/GenBank/DDBJ databases">
        <title>Nitratireductor arenosus sp. nov., Isolated from sea sand, Jeju island, South Korea.</title>
        <authorList>
            <person name="Kim W."/>
        </authorList>
    </citation>
    <scope>NUCLEOTIDE SEQUENCE [LARGE SCALE GENOMIC DNA]</scope>
    <source>
        <strain evidence="4 5">CAU 1489</strain>
    </source>
</reference>
<dbReference type="Pfam" id="PF20629">
    <property type="entry name" value="GD_AH_C"/>
    <property type="match status" value="1"/>
</dbReference>
<evidence type="ECO:0000256" key="2">
    <source>
        <dbReference type="ARBA" id="ARBA00023239"/>
    </source>
</evidence>
<evidence type="ECO:0000313" key="5">
    <source>
        <dbReference type="Proteomes" id="UP000463224"/>
    </source>
</evidence>
<dbReference type="RefSeq" id="WP_156710873.1">
    <property type="nucleotide sequence ID" value="NZ_WPHG01000001.1"/>
</dbReference>
<organism evidence="4 5">
    <name type="scientific">Nitratireductor arenosus</name>
    <dbReference type="NCBI Taxonomy" id="2682096"/>
    <lineage>
        <taxon>Bacteria</taxon>
        <taxon>Pseudomonadati</taxon>
        <taxon>Pseudomonadota</taxon>
        <taxon>Alphaproteobacteria</taxon>
        <taxon>Hyphomicrobiales</taxon>
        <taxon>Phyllobacteriaceae</taxon>
        <taxon>Nitratireductor</taxon>
    </lineage>
</organism>
<dbReference type="GO" id="GO:0016829">
    <property type="term" value="F:lyase activity"/>
    <property type="evidence" value="ECO:0007669"/>
    <property type="project" value="UniProtKB-KW"/>
</dbReference>
<dbReference type="CDD" id="cd11613">
    <property type="entry name" value="SAF_AH_GD"/>
    <property type="match status" value="1"/>
</dbReference>
<dbReference type="Pfam" id="PF04295">
    <property type="entry name" value="GD_AH_second"/>
    <property type="match status" value="1"/>
</dbReference>
<gene>
    <name evidence="4" type="ORF">GN330_01850</name>
</gene>
<dbReference type="Gene3D" id="2.30.130.110">
    <property type="match status" value="1"/>
</dbReference>
<comment type="caution">
    <text evidence="4">The sequence shown here is derived from an EMBL/GenBank/DDBJ whole genome shotgun (WGS) entry which is preliminary data.</text>
</comment>
<dbReference type="InterPro" id="IPR052172">
    <property type="entry name" value="UxaA_altronate/galactarate_dh"/>
</dbReference>
<dbReference type="Pfam" id="PF08666">
    <property type="entry name" value="SAF"/>
    <property type="match status" value="1"/>
</dbReference>
<dbReference type="EMBL" id="WPHG01000001">
    <property type="protein sequence ID" value="MVA96000.1"/>
    <property type="molecule type" value="Genomic_DNA"/>
</dbReference>
<sequence length="506" mass="53388">MPDRLLRLSPNDHVAVALTALEPGEAMSPFSDATVRDPVPAGHKVALRPVGAGEQVLRLGQPIGIAARLIAVGEHVHMHNLDYPGSLAGHTITVTPPPALTNREPPTFLGYRRDDGRVGTRNYIGVLTTVNCAAGVAHLIANRFADPAWRNDHPHIDGVVALSHGSGCSVSDGSPSMDMLRRVLAGYARHPNFAGVLIVGLGCEDNLIELLCEQEGLELGGAVRSLTIQEVGGTRATADAGAAIVREIMAEAGNQGREPFPVSELCVGLQCGGSDSFSGISANPALGVAADILIGYGGTAILSETPEIYGAENLLLQRVASEDVGRRLIELLDWWKDYTAHEPKGFDNNPSPGNRAGGLTTILEKSLGALSKGGSTTLMEVYPYAEAVHKRGLVFMDSPGYDPISVTGQIAGGANLICFTTGRGSCFGCRPSPSLKIATNSAMYRRMQDDMDVNCGTVLDGEASLEEAGQAIFEAMVRTASGAPTKSELLGYGEHEFLPWHVNAWV</sequence>
<feature type="domain" description="SAF" evidence="3">
    <location>
        <begin position="12"/>
        <end position="82"/>
    </location>
</feature>
<proteinExistence type="inferred from homology"/>
<dbReference type="InterPro" id="IPR013974">
    <property type="entry name" value="SAF"/>
</dbReference>
<evidence type="ECO:0000259" key="3">
    <source>
        <dbReference type="SMART" id="SM00858"/>
    </source>
</evidence>
<dbReference type="AlphaFoldDB" id="A0A844QDB0"/>
<dbReference type="PANTHER" id="PTHR30536">
    <property type="entry name" value="ALTRONATE/GALACTARATE DEHYDRATASE"/>
    <property type="match status" value="1"/>
</dbReference>
<comment type="similarity">
    <text evidence="1">Belongs to the UxaA family.</text>
</comment>
<dbReference type="InterPro" id="IPR007392">
    <property type="entry name" value="GD_AH_second"/>
</dbReference>
<keyword evidence="5" id="KW-1185">Reference proteome</keyword>
<name>A0A844QDB0_9HYPH</name>
<evidence type="ECO:0000256" key="1">
    <source>
        <dbReference type="ARBA" id="ARBA00010986"/>
    </source>
</evidence>
<keyword evidence="2" id="KW-0456">Lyase</keyword>
<dbReference type="PANTHER" id="PTHR30536:SF5">
    <property type="entry name" value="ALTRONATE DEHYDRATASE"/>
    <property type="match status" value="1"/>
</dbReference>
<evidence type="ECO:0000313" key="4">
    <source>
        <dbReference type="EMBL" id="MVA96000.1"/>
    </source>
</evidence>
<dbReference type="Proteomes" id="UP000463224">
    <property type="component" value="Unassembled WGS sequence"/>
</dbReference>
<dbReference type="InterPro" id="IPR048332">
    <property type="entry name" value="GD_AH_C"/>
</dbReference>
<dbReference type="SMART" id="SM00858">
    <property type="entry name" value="SAF"/>
    <property type="match status" value="1"/>
</dbReference>
<protein>
    <submittedName>
        <fullName evidence="4">Altronate dehydratase</fullName>
    </submittedName>
</protein>
<dbReference type="InterPro" id="IPR044144">
    <property type="entry name" value="SAF_UxaA/GarD"/>
</dbReference>
<accession>A0A844QDB0</accession>
<dbReference type="GO" id="GO:0019698">
    <property type="term" value="P:D-galacturonate catabolic process"/>
    <property type="evidence" value="ECO:0007669"/>
    <property type="project" value="TreeGrafter"/>
</dbReference>